<gene>
    <name evidence="2" type="ORF">GJV82_07415</name>
</gene>
<dbReference type="RefSeq" id="WP_155098791.1">
    <property type="nucleotide sequence ID" value="NZ_WMKA01000012.1"/>
</dbReference>
<feature type="transmembrane region" description="Helical" evidence="1">
    <location>
        <begin position="306"/>
        <end position="326"/>
    </location>
</feature>
<keyword evidence="1" id="KW-0472">Membrane</keyword>
<evidence type="ECO:0000313" key="3">
    <source>
        <dbReference type="Proteomes" id="UP000440668"/>
    </source>
</evidence>
<proteinExistence type="predicted"/>
<organism evidence="2 3">
    <name type="scientific">Cellulosimicrobium composti</name>
    <dbReference type="NCBI Taxonomy" id="2672572"/>
    <lineage>
        <taxon>Bacteria</taxon>
        <taxon>Bacillati</taxon>
        <taxon>Actinomycetota</taxon>
        <taxon>Actinomycetes</taxon>
        <taxon>Micrococcales</taxon>
        <taxon>Promicromonosporaceae</taxon>
        <taxon>Cellulosimicrobium</taxon>
    </lineage>
</organism>
<name>A0A6N7ZH71_9MICO</name>
<reference evidence="2 3" key="1">
    <citation type="submission" date="2019-11" db="EMBL/GenBank/DDBJ databases">
        <title>Cellulosimicrobium composti sp. nov. isolated from a compost.</title>
        <authorList>
            <person name="Yang Y."/>
        </authorList>
    </citation>
    <scope>NUCLEOTIDE SEQUENCE [LARGE SCALE GENOMIC DNA]</scope>
    <source>
        <strain evidence="2 3">BIT-GX5</strain>
    </source>
</reference>
<keyword evidence="1" id="KW-0812">Transmembrane</keyword>
<evidence type="ECO:0008006" key="4">
    <source>
        <dbReference type="Google" id="ProtNLM"/>
    </source>
</evidence>
<protein>
    <recommendedName>
        <fullName evidence="4">DUF3137 domain-containing protein</fullName>
    </recommendedName>
</protein>
<evidence type="ECO:0000256" key="1">
    <source>
        <dbReference type="SAM" id="Phobius"/>
    </source>
</evidence>
<sequence>MSTAPLDLSAFDSARRDLPRVALPDPLRRERSTRLVAVVGCVLAALVGVVLLVLGPQGWNRLTFLLVSAGAVGVPTGVVTLWQVSRSAAARISRFADDNGWTFDALKASPGHAGSTFRMGTRQERRMVVTSEVHGYPVELGNLRYYVTPYRALPVLPGYVAVRLPARLPHVVMTSRSVLRLRVGFHPRPEDRLELGPDTALRVYARAETAHVVRGMLTADALGALTRLSHRYCIEIVGDAMFLHARWPVSTGSGRRWRRTFADVAALCDLLDASPVWSVLRRQPRRALSSLPRLRSGFDEARVRKITLLSFGALMVVVSVVVVATWPW</sequence>
<dbReference type="EMBL" id="WMKA01000012">
    <property type="protein sequence ID" value="MTG88771.1"/>
    <property type="molecule type" value="Genomic_DNA"/>
</dbReference>
<evidence type="ECO:0000313" key="2">
    <source>
        <dbReference type="EMBL" id="MTG88771.1"/>
    </source>
</evidence>
<dbReference type="Proteomes" id="UP000440668">
    <property type="component" value="Unassembled WGS sequence"/>
</dbReference>
<dbReference type="AlphaFoldDB" id="A0A6N7ZH71"/>
<keyword evidence="1" id="KW-1133">Transmembrane helix</keyword>
<comment type="caution">
    <text evidence="2">The sequence shown here is derived from an EMBL/GenBank/DDBJ whole genome shotgun (WGS) entry which is preliminary data.</text>
</comment>
<feature type="transmembrane region" description="Helical" evidence="1">
    <location>
        <begin position="35"/>
        <end position="56"/>
    </location>
</feature>
<accession>A0A6N7ZH71</accession>
<feature type="transmembrane region" description="Helical" evidence="1">
    <location>
        <begin position="62"/>
        <end position="84"/>
    </location>
</feature>